<reference evidence="2 3" key="1">
    <citation type="submission" date="2016-05" db="EMBL/GenBank/DDBJ databases">
        <title>Complete genome sequence of a phthalic acid esters degrading Mycobacterium sp. YC-RL4.</title>
        <authorList>
            <person name="Ren L."/>
            <person name="Fan S."/>
            <person name="Ruth N."/>
            <person name="Jia Y."/>
            <person name="Wang J."/>
            <person name="Qiao C."/>
        </authorList>
    </citation>
    <scope>NUCLEOTIDE SEQUENCE [LARGE SCALE GENOMIC DNA]</scope>
    <source>
        <strain evidence="2 3">YC-RL4</strain>
    </source>
</reference>
<dbReference type="Pfam" id="PF18029">
    <property type="entry name" value="Glyoxalase_6"/>
    <property type="match status" value="1"/>
</dbReference>
<evidence type="ECO:0000313" key="3">
    <source>
        <dbReference type="Proteomes" id="UP000077143"/>
    </source>
</evidence>
<dbReference type="PANTHER" id="PTHR35908">
    <property type="entry name" value="HYPOTHETICAL FUSION PROTEIN"/>
    <property type="match status" value="1"/>
</dbReference>
<dbReference type="Gene3D" id="3.10.180.10">
    <property type="entry name" value="2,3-Dihydroxybiphenyl 1,2-Dioxygenase, domain 1"/>
    <property type="match status" value="1"/>
</dbReference>
<protein>
    <submittedName>
        <fullName evidence="2">4a-hydroxytetrahydrobiopterin dehydratase</fullName>
    </submittedName>
</protein>
<evidence type="ECO:0000313" key="2">
    <source>
        <dbReference type="EMBL" id="ANE81162.1"/>
    </source>
</evidence>
<dbReference type="OrthoDB" id="15077at2"/>
<feature type="domain" description="Glyoxalase-like" evidence="1">
    <location>
        <begin position="108"/>
        <end position="215"/>
    </location>
</feature>
<evidence type="ECO:0000259" key="1">
    <source>
        <dbReference type="Pfam" id="PF18029"/>
    </source>
</evidence>
<name>A0A172UPX7_9MYCO</name>
<dbReference type="RefSeq" id="WP_067998517.1">
    <property type="nucleotide sequence ID" value="NZ_CP015596.1"/>
</dbReference>
<gene>
    <name evidence="2" type="ORF">A7U43_19395</name>
</gene>
<dbReference type="InterPro" id="IPR029068">
    <property type="entry name" value="Glyas_Bleomycin-R_OHBP_Dase"/>
</dbReference>
<keyword evidence="3" id="KW-1185">Reference proteome</keyword>
<dbReference type="STRING" id="1682113.A7U43_19395"/>
<dbReference type="InterPro" id="IPR041581">
    <property type="entry name" value="Glyoxalase_6"/>
</dbReference>
<dbReference type="KEGG" id="madi:A7U43_19395"/>
<proteinExistence type="predicted"/>
<accession>A0A172UPX7</accession>
<sequence length="221" mass="23581">MTPTRQQISDATAAQGWRLVLGAIHAQVRVRTLAEAAEVATLSAAACADTPGHLQLDLRADRALLRLQSEVDGSVTTQDLELAGRLAVSLRTAGWTLEPGADLHVLEIAIDALDIAAVRPFWKAVTGYVDARSAADLNQGLVDPAGRGPAIWFQQMDVARHESRNRIHIDVDIAHDAAAARIEAALAAGGVMLSDHRAPAFWVLADSEGNEACVCTWQGRD</sequence>
<organism evidence="2 3">
    <name type="scientific">Mycobacterium adipatum</name>
    <dbReference type="NCBI Taxonomy" id="1682113"/>
    <lineage>
        <taxon>Bacteria</taxon>
        <taxon>Bacillati</taxon>
        <taxon>Actinomycetota</taxon>
        <taxon>Actinomycetes</taxon>
        <taxon>Mycobacteriales</taxon>
        <taxon>Mycobacteriaceae</taxon>
        <taxon>Mycobacterium</taxon>
    </lineage>
</organism>
<dbReference type="Proteomes" id="UP000077143">
    <property type="component" value="Chromosome"/>
</dbReference>
<dbReference type="AlphaFoldDB" id="A0A172UPX7"/>
<dbReference type="PANTHER" id="PTHR35908:SF1">
    <property type="entry name" value="CONSERVED PROTEIN"/>
    <property type="match status" value="1"/>
</dbReference>
<dbReference type="EMBL" id="CP015596">
    <property type="protein sequence ID" value="ANE81162.1"/>
    <property type="molecule type" value="Genomic_DNA"/>
</dbReference>